<dbReference type="EMBL" id="HM559717">
    <property type="protein sequence ID" value="AGF91722.1"/>
    <property type="molecule type" value="Genomic_DNA"/>
</dbReference>
<evidence type="ECO:0000313" key="3">
    <source>
        <dbReference type="Proteomes" id="UP000030043"/>
    </source>
</evidence>
<name>M1PXY9_9CAUD</name>
<reference evidence="3" key="2">
    <citation type="submission" date="2012-12" db="EMBL/GenBank/DDBJ databases">
        <title>Genomics of marine cyanopodoviruses.</title>
        <authorList>
            <person name="Huang S."/>
            <person name="Chen F."/>
        </authorList>
    </citation>
    <scope>NUCLEOTIDE SEQUENCE [LARGE SCALE GENOMIC DNA]</scope>
</reference>
<keyword evidence="4" id="KW-1185">Reference proteome</keyword>
<dbReference type="Proteomes" id="UP000030043">
    <property type="component" value="Segment"/>
</dbReference>
<dbReference type="OrthoDB" id="41478at10239"/>
<protein>
    <submittedName>
        <fullName evidence="1">Uncharacterized protein</fullName>
    </submittedName>
</protein>
<sequence>MRQIEDALNGSKGEIDAIITLFLALQKQCFVLGNNVSNLVSKWPIPQTPPDQNTIDEVASKFGISFETKD</sequence>
<accession>M1PXY9</accession>
<proteinExistence type="predicted"/>
<evidence type="ECO:0000313" key="4">
    <source>
        <dbReference type="Proteomes" id="UP000297198"/>
    </source>
</evidence>
<evidence type="ECO:0000313" key="1">
    <source>
        <dbReference type="EMBL" id="AGF91722.1"/>
    </source>
</evidence>
<dbReference type="Proteomes" id="UP000297198">
    <property type="component" value="Segment"/>
</dbReference>
<evidence type="ECO:0000313" key="2">
    <source>
        <dbReference type="EMBL" id="AGK86624.1"/>
    </source>
</evidence>
<organism evidence="1 4">
    <name type="scientific">Synechococcus phage S-CBP4</name>
    <dbReference type="NCBI Taxonomy" id="754059"/>
    <lineage>
        <taxon>Viruses</taxon>
        <taxon>Duplodnaviria</taxon>
        <taxon>Heunggongvirae</taxon>
        <taxon>Uroviricota</taxon>
        <taxon>Caudoviricetes</taxon>
        <taxon>Autographivirales</taxon>
        <taxon>Sechaudvirinae</taxon>
        <taxon>Poseidonvirus</taxon>
        <taxon>Poseidonvirus SCBP4</taxon>
    </lineage>
</organism>
<reference evidence="2 3" key="3">
    <citation type="journal article" date="2015" name="PLoS ONE">
        <title>Comparative Genomic and Phylogenomic Analyses Reveal a Conserved Core Genome Shared by Estuarine and Oceanic Cyanopodoviruses.</title>
        <authorList>
            <person name="Huang S."/>
            <person name="Zhang S."/>
            <person name="Jiao N."/>
            <person name="Chen F."/>
        </authorList>
    </citation>
    <scope>NUCLEOTIDE SEQUENCE [LARGE SCALE GENOMIC DNA]</scope>
</reference>
<dbReference type="GeneID" id="22112671"/>
<dbReference type="KEGG" id="vg:22112671"/>
<reference evidence="1 4" key="1">
    <citation type="submission" date="2010-11" db="EMBL/GenBank/DDBJ databases">
        <title>The Genome Sequence of Synechococcus phage S-CBP4.</title>
        <authorList>
            <consortium name="The Broad Institute Genome Sequencing Platform"/>
            <person name="Henn M.R."/>
            <person name="Chen F."/>
            <person name="Wang K."/>
            <person name="Levin J."/>
            <person name="Malboeuf C."/>
            <person name="Casali M."/>
            <person name="Russ C."/>
            <person name="Lennon N."/>
            <person name="Chapman S.B."/>
            <person name="Erlich R."/>
            <person name="Young S.K."/>
            <person name="Yandava C."/>
            <person name="Zeng Q."/>
            <person name="Alvarado L."/>
            <person name="Anderson S."/>
            <person name="Berlin A."/>
            <person name="Chen Z."/>
            <person name="Freedman E."/>
            <person name="Gellesch M."/>
            <person name="Goldberg J."/>
            <person name="Green L."/>
            <person name="Griggs A."/>
            <person name="Gujja S."/>
            <person name="Heilman E.R."/>
            <person name="Heiman D."/>
            <person name="Hollinger A."/>
            <person name="Howarth C."/>
            <person name="Larson L."/>
            <person name="Mehta T."/>
            <person name="Pearson M."/>
            <person name="Roberts A."/>
            <person name="Ryan E."/>
            <person name="Saif S."/>
            <person name="Shea T."/>
            <person name="Shenoy N."/>
            <person name="Sisk P."/>
            <person name="Stolte C."/>
            <person name="Sykes S."/>
            <person name="White J."/>
            <person name="Haas B."/>
            <person name="Nusbaum C."/>
            <person name="Birren B."/>
        </authorList>
    </citation>
    <scope>NUCLEOTIDE SEQUENCE [LARGE SCALE GENOMIC DNA]</scope>
    <source>
        <strain evidence="1 4">S-CBP4</strain>
    </source>
</reference>
<dbReference type="RefSeq" id="YP_009103786.1">
    <property type="nucleotide sequence ID" value="NC_025464.1"/>
</dbReference>
<gene>
    <name evidence="2" type="ORF">S-CBP4_0017</name>
    <name evidence="1" type="ORF">SVPG_00039</name>
</gene>
<dbReference type="EMBL" id="KC310804">
    <property type="protein sequence ID" value="AGK86624.1"/>
    <property type="molecule type" value="Genomic_DNA"/>
</dbReference>